<dbReference type="PANTHER" id="PTHR46135:SF3">
    <property type="entry name" value="NME_NM23 FAMILY MEMBER 8"/>
    <property type="match status" value="1"/>
</dbReference>
<name>A0A8S3HQ02_9BILA</name>
<dbReference type="EMBL" id="CAJOBI010322305">
    <property type="protein sequence ID" value="CAF5186946.1"/>
    <property type="molecule type" value="Genomic_DNA"/>
</dbReference>
<dbReference type="InterPro" id="IPR013766">
    <property type="entry name" value="Thioredoxin_domain"/>
</dbReference>
<dbReference type="InterPro" id="IPR036249">
    <property type="entry name" value="Thioredoxin-like_sf"/>
</dbReference>
<dbReference type="PANTHER" id="PTHR46135">
    <property type="entry name" value="NME/NM23 FAMILY MEMBER 8"/>
    <property type="match status" value="1"/>
</dbReference>
<evidence type="ECO:0000313" key="3">
    <source>
        <dbReference type="Proteomes" id="UP000676336"/>
    </source>
</evidence>
<proteinExistence type="predicted"/>
<dbReference type="Gene3D" id="3.40.30.10">
    <property type="entry name" value="Glutaredoxin"/>
    <property type="match status" value="1"/>
</dbReference>
<reference evidence="2" key="1">
    <citation type="submission" date="2021-02" db="EMBL/GenBank/DDBJ databases">
        <authorList>
            <person name="Nowell W R."/>
        </authorList>
    </citation>
    <scope>NUCLEOTIDE SEQUENCE</scope>
</reference>
<dbReference type="AlphaFoldDB" id="A0A8S3HQ02"/>
<comment type="caution">
    <text evidence="2">The sequence shown here is derived from an EMBL/GenBank/DDBJ whole genome shotgun (WGS) entry which is preliminary data.</text>
</comment>
<accession>A0A8S3HQ02</accession>
<organism evidence="2 3">
    <name type="scientific">Rotaria magnacalcarata</name>
    <dbReference type="NCBI Taxonomy" id="392030"/>
    <lineage>
        <taxon>Eukaryota</taxon>
        <taxon>Metazoa</taxon>
        <taxon>Spiralia</taxon>
        <taxon>Gnathifera</taxon>
        <taxon>Rotifera</taxon>
        <taxon>Eurotatoria</taxon>
        <taxon>Bdelloidea</taxon>
        <taxon>Philodinida</taxon>
        <taxon>Philodinidae</taxon>
        <taxon>Rotaria</taxon>
    </lineage>
</organism>
<sequence length="73" mass="8497">MVVSNCKDMARRRQEIALQVELETQEEWNEATNKEGLLVIDIYQQWAGPCKSVEGNFKRIKLETGEQLLRFAL</sequence>
<dbReference type="SUPFAM" id="SSF52833">
    <property type="entry name" value="Thioredoxin-like"/>
    <property type="match status" value="1"/>
</dbReference>
<dbReference type="Proteomes" id="UP000676336">
    <property type="component" value="Unassembled WGS sequence"/>
</dbReference>
<protein>
    <recommendedName>
        <fullName evidence="1">Thioredoxin domain-containing protein</fullName>
    </recommendedName>
</protein>
<evidence type="ECO:0000313" key="2">
    <source>
        <dbReference type="EMBL" id="CAF5186946.1"/>
    </source>
</evidence>
<gene>
    <name evidence="2" type="ORF">SMN809_LOCUS70827</name>
</gene>
<feature type="non-terminal residue" evidence="2">
    <location>
        <position position="1"/>
    </location>
</feature>
<evidence type="ECO:0000259" key="1">
    <source>
        <dbReference type="Pfam" id="PF00085"/>
    </source>
</evidence>
<dbReference type="Pfam" id="PF00085">
    <property type="entry name" value="Thioredoxin"/>
    <property type="match status" value="1"/>
</dbReference>
<feature type="domain" description="Thioredoxin" evidence="1">
    <location>
        <begin position="21"/>
        <end position="65"/>
    </location>
</feature>
<dbReference type="InterPro" id="IPR051766">
    <property type="entry name" value="TXND_domain-containing"/>
</dbReference>